<dbReference type="Gene3D" id="3.30.2170.10">
    <property type="entry name" value="archaeoglobus fulgidus dsm 4304 superfamily"/>
    <property type="match status" value="1"/>
</dbReference>
<comment type="function">
    <text evidence="6">DNA repair enzyme involved in the repair of deaminated bases. Selectively cleaves double-stranded DNA at the second phosphodiester bond 3' to a deoxyinosine leaving behind the intact lesion on the nicked DNA.</text>
</comment>
<feature type="binding site" evidence="6">
    <location>
        <position position="43"/>
    </location>
    <ligand>
        <name>Mg(2+)</name>
        <dbReference type="ChEBI" id="CHEBI:18420"/>
    </ligand>
</feature>
<dbReference type="EMBL" id="CP074694">
    <property type="protein sequence ID" value="QVL34517.1"/>
    <property type="molecule type" value="Genomic_DNA"/>
</dbReference>
<dbReference type="InterPro" id="IPR007581">
    <property type="entry name" value="Endonuclease-V"/>
</dbReference>
<keyword evidence="8" id="KW-1185">Reference proteome</keyword>
<dbReference type="PANTHER" id="PTHR28511">
    <property type="entry name" value="ENDONUCLEASE V"/>
    <property type="match status" value="1"/>
</dbReference>
<evidence type="ECO:0000256" key="5">
    <source>
        <dbReference type="ARBA" id="ARBA00022801"/>
    </source>
</evidence>
<comment type="similarity">
    <text evidence="6">Belongs to the endonuclease V family.</text>
</comment>
<sequence>MNPLSAHAWDVSTAEAVIIQNDLAHKVRTEPLPSPVRVIAGMDVSYNRFSDLLFASIVVLSFPELEVLEIQNASRQTHFPYQSGFLSFREAPVLLEAFGQLRQKVDLAFLDGQGIAHPRGLGIASHVGVLLDLPTIGVGKSKLFGQYTDPGPEAGDWSDLTYKGKILGAVLRTKRNVSCVYVSIGHRAVLASAIELVMRCVRKHRIPEPTRLAHEAVNQFRREHSAGDSQEDAS</sequence>
<evidence type="ECO:0000256" key="3">
    <source>
        <dbReference type="ARBA" id="ARBA00022722"/>
    </source>
</evidence>
<organism evidence="7 8">
    <name type="scientific">Telmatocola sphagniphila</name>
    <dbReference type="NCBI Taxonomy" id="1123043"/>
    <lineage>
        <taxon>Bacteria</taxon>
        <taxon>Pseudomonadati</taxon>
        <taxon>Planctomycetota</taxon>
        <taxon>Planctomycetia</taxon>
        <taxon>Gemmatales</taxon>
        <taxon>Gemmataceae</taxon>
    </lineage>
</organism>
<dbReference type="NCBIfam" id="NF008629">
    <property type="entry name" value="PRK11617.1"/>
    <property type="match status" value="1"/>
</dbReference>
<proteinExistence type="inferred from homology"/>
<dbReference type="EC" id="3.1.21.7" evidence="6"/>
<dbReference type="GO" id="GO:0043737">
    <property type="term" value="F:deoxyribonuclease V activity"/>
    <property type="evidence" value="ECO:0007669"/>
    <property type="project" value="UniProtKB-UniRule"/>
</dbReference>
<dbReference type="AlphaFoldDB" id="A0A8E6BAT9"/>
<dbReference type="GO" id="GO:0005737">
    <property type="term" value="C:cytoplasm"/>
    <property type="evidence" value="ECO:0007669"/>
    <property type="project" value="UniProtKB-SubCell"/>
</dbReference>
<evidence type="ECO:0000256" key="4">
    <source>
        <dbReference type="ARBA" id="ARBA00022759"/>
    </source>
</evidence>
<accession>A0A8E6BAT9</accession>
<dbReference type="GO" id="GO:0006281">
    <property type="term" value="P:DNA repair"/>
    <property type="evidence" value="ECO:0007669"/>
    <property type="project" value="UniProtKB-UniRule"/>
</dbReference>
<keyword evidence="5 6" id="KW-0378">Hydrolase</keyword>
<evidence type="ECO:0000313" key="7">
    <source>
        <dbReference type="EMBL" id="QVL34517.1"/>
    </source>
</evidence>
<keyword evidence="4 6" id="KW-0255">Endonuclease</keyword>
<gene>
    <name evidence="6 7" type="primary">nfi</name>
    <name evidence="7" type="ORF">KIH39_11595</name>
</gene>
<dbReference type="GO" id="GO:0000287">
    <property type="term" value="F:magnesium ion binding"/>
    <property type="evidence" value="ECO:0007669"/>
    <property type="project" value="UniProtKB-UniRule"/>
</dbReference>
<keyword evidence="6" id="KW-0479">Metal-binding</keyword>
<dbReference type="PANTHER" id="PTHR28511:SF1">
    <property type="entry name" value="ENDONUCLEASE V"/>
    <property type="match status" value="1"/>
</dbReference>
<evidence type="ECO:0000256" key="2">
    <source>
        <dbReference type="ARBA" id="ARBA00022490"/>
    </source>
</evidence>
<evidence type="ECO:0000256" key="6">
    <source>
        <dbReference type="HAMAP-Rule" id="MF_00801"/>
    </source>
</evidence>
<protein>
    <recommendedName>
        <fullName evidence="6">Endonuclease V</fullName>
        <ecNumber evidence="6">3.1.21.7</ecNumber>
    </recommendedName>
    <alternativeName>
        <fullName evidence="6">Deoxyinosine 3'endonuclease</fullName>
    </alternativeName>
    <alternativeName>
        <fullName evidence="6">Deoxyribonuclease V</fullName>
        <shortName evidence="6">DNase V</shortName>
    </alternativeName>
</protein>
<evidence type="ECO:0000256" key="1">
    <source>
        <dbReference type="ARBA" id="ARBA00004496"/>
    </source>
</evidence>
<dbReference type="RefSeq" id="WP_213499577.1">
    <property type="nucleotide sequence ID" value="NZ_CP074694.1"/>
</dbReference>
<keyword evidence="3 6" id="KW-0540">Nuclease</keyword>
<dbReference type="GO" id="GO:0003727">
    <property type="term" value="F:single-stranded RNA binding"/>
    <property type="evidence" value="ECO:0007669"/>
    <property type="project" value="TreeGrafter"/>
</dbReference>
<dbReference type="KEGG" id="tsph:KIH39_11595"/>
<dbReference type="Pfam" id="PF04493">
    <property type="entry name" value="Endonuclease_5"/>
    <property type="match status" value="1"/>
</dbReference>
<name>A0A8E6BAT9_9BACT</name>
<comment type="cofactor">
    <cofactor evidence="6">
        <name>Mg(2+)</name>
        <dbReference type="ChEBI" id="CHEBI:18420"/>
    </cofactor>
</comment>
<dbReference type="GO" id="GO:0016891">
    <property type="term" value="F:RNA endonuclease activity producing 5'-phosphomonoesters, hydrolytic mechanism"/>
    <property type="evidence" value="ECO:0007669"/>
    <property type="project" value="TreeGrafter"/>
</dbReference>
<feature type="site" description="Interaction with target DNA" evidence="6">
    <location>
        <position position="81"/>
    </location>
</feature>
<comment type="subcellular location">
    <subcellularLocation>
        <location evidence="1 6">Cytoplasm</location>
    </subcellularLocation>
</comment>
<keyword evidence="6" id="KW-0234">DNA repair</keyword>
<reference evidence="7" key="1">
    <citation type="submission" date="2021-05" db="EMBL/GenBank/DDBJ databases">
        <title>Complete genome sequence of the cellulolytic planctomycete Telmatocola sphagniphila SP2T and characterization of the first cellulase from planctomycetes.</title>
        <authorList>
            <person name="Rakitin A.L."/>
            <person name="Beletsky A.V."/>
            <person name="Naumoff D.G."/>
            <person name="Kulichevskaya I.S."/>
            <person name="Mardanov A.V."/>
            <person name="Ravin N.V."/>
            <person name="Dedysh S.N."/>
        </authorList>
    </citation>
    <scope>NUCLEOTIDE SEQUENCE</scope>
    <source>
        <strain evidence="7">SP2T</strain>
    </source>
</reference>
<dbReference type="CDD" id="cd06559">
    <property type="entry name" value="Endonuclease_V"/>
    <property type="match status" value="1"/>
</dbReference>
<feature type="binding site" evidence="6">
    <location>
        <position position="111"/>
    </location>
    <ligand>
        <name>Mg(2+)</name>
        <dbReference type="ChEBI" id="CHEBI:18420"/>
    </ligand>
</feature>
<evidence type="ECO:0000313" key="8">
    <source>
        <dbReference type="Proteomes" id="UP000676194"/>
    </source>
</evidence>
<keyword evidence="2 6" id="KW-0963">Cytoplasm</keyword>
<comment type="catalytic activity">
    <reaction evidence="6">
        <text>Endonucleolytic cleavage at apurinic or apyrimidinic sites to products with a 5'-phosphate.</text>
        <dbReference type="EC" id="3.1.21.7"/>
    </reaction>
</comment>
<keyword evidence="6" id="KW-0227">DNA damage</keyword>
<dbReference type="Proteomes" id="UP000676194">
    <property type="component" value="Chromosome"/>
</dbReference>
<dbReference type="HAMAP" id="MF_00801">
    <property type="entry name" value="Endonuclease_5"/>
    <property type="match status" value="1"/>
</dbReference>
<keyword evidence="6" id="KW-0460">Magnesium</keyword>